<keyword evidence="3" id="KW-1185">Reference proteome</keyword>
<dbReference type="Proteomes" id="UP000298264">
    <property type="component" value="Unassembled WGS sequence"/>
</dbReference>
<proteinExistence type="predicted"/>
<protein>
    <submittedName>
        <fullName evidence="2">Uncharacterized protein</fullName>
    </submittedName>
</protein>
<feature type="transmembrane region" description="Helical" evidence="1">
    <location>
        <begin position="35"/>
        <end position="59"/>
    </location>
</feature>
<dbReference type="AlphaFoldDB" id="A0A4R9LM50"/>
<keyword evidence="1" id="KW-0812">Transmembrane</keyword>
<gene>
    <name evidence="2" type="ORF">EHS11_12680</name>
</gene>
<reference evidence="2" key="1">
    <citation type="journal article" date="2019" name="PLoS Negl. Trop. Dis.">
        <title>Revisiting the worldwide diversity of Leptospira species in the environment.</title>
        <authorList>
            <person name="Vincent A.T."/>
            <person name="Schiettekatte O."/>
            <person name="Bourhy P."/>
            <person name="Veyrier F.J."/>
            <person name="Picardeau M."/>
        </authorList>
    </citation>
    <scope>NUCLEOTIDE SEQUENCE [LARGE SCALE GENOMIC DNA]</scope>
    <source>
        <strain evidence="2">201400974</strain>
    </source>
</reference>
<accession>A0A4R9LM50</accession>
<keyword evidence="1" id="KW-1133">Transmembrane helix</keyword>
<evidence type="ECO:0000313" key="2">
    <source>
        <dbReference type="EMBL" id="TGN09398.1"/>
    </source>
</evidence>
<evidence type="ECO:0000313" key="3">
    <source>
        <dbReference type="Proteomes" id="UP000298264"/>
    </source>
</evidence>
<dbReference type="EMBL" id="RQHV01000052">
    <property type="protein sequence ID" value="TGN09398.1"/>
    <property type="molecule type" value="Genomic_DNA"/>
</dbReference>
<feature type="transmembrane region" description="Helical" evidence="1">
    <location>
        <begin position="94"/>
        <end position="112"/>
    </location>
</feature>
<name>A0A4R9LM50_9LEPT</name>
<organism evidence="2 3">
    <name type="scientific">Leptospira ilyithenensis</name>
    <dbReference type="NCBI Taxonomy" id="2484901"/>
    <lineage>
        <taxon>Bacteria</taxon>
        <taxon>Pseudomonadati</taxon>
        <taxon>Spirochaetota</taxon>
        <taxon>Spirochaetia</taxon>
        <taxon>Leptospirales</taxon>
        <taxon>Leptospiraceae</taxon>
        <taxon>Leptospira</taxon>
    </lineage>
</organism>
<sequence>MLRRTVHTVRKYFLHSQLHYFISSIPSGFDTDGFLFGPIHLVGIHFLLLAYYNLIAVFYQIEPLIEAGMRGGGFTCVFLLALVILGILSPMVLLIPLVDLISVVFLLGKRLIRR</sequence>
<dbReference type="RefSeq" id="WP_135764780.1">
    <property type="nucleotide sequence ID" value="NZ_RQHV01000052.1"/>
</dbReference>
<evidence type="ECO:0000256" key="1">
    <source>
        <dbReference type="SAM" id="Phobius"/>
    </source>
</evidence>
<keyword evidence="1" id="KW-0472">Membrane</keyword>
<comment type="caution">
    <text evidence="2">The sequence shown here is derived from an EMBL/GenBank/DDBJ whole genome shotgun (WGS) entry which is preliminary data.</text>
</comment>
<dbReference type="OrthoDB" id="327009at2"/>